<evidence type="ECO:0000256" key="1">
    <source>
        <dbReference type="SAM" id="Phobius"/>
    </source>
</evidence>
<organism evidence="2 3">
    <name type="scientific">Dietzia aurantiaca</name>
    <dbReference type="NCBI Taxonomy" id="983873"/>
    <lineage>
        <taxon>Bacteria</taxon>
        <taxon>Bacillati</taxon>
        <taxon>Actinomycetota</taxon>
        <taxon>Actinomycetes</taxon>
        <taxon>Mycobacteriales</taxon>
        <taxon>Dietziaceae</taxon>
        <taxon>Dietzia</taxon>
    </lineage>
</organism>
<keyword evidence="3" id="KW-1185">Reference proteome</keyword>
<evidence type="ECO:0000313" key="3">
    <source>
        <dbReference type="Proteomes" id="UP001595836"/>
    </source>
</evidence>
<dbReference type="EMBL" id="JBHSHP010000008">
    <property type="protein sequence ID" value="MFC4753880.1"/>
    <property type="molecule type" value="Genomic_DNA"/>
</dbReference>
<evidence type="ECO:0000313" key="2">
    <source>
        <dbReference type="EMBL" id="MFC4753880.1"/>
    </source>
</evidence>
<sequence length="60" mass="6078">MKAAVRFVVILIGLLTVIGLGIAGLILGEADDSPGLQAIGVVIVVVPVVVALRTPHTPKP</sequence>
<proteinExistence type="predicted"/>
<keyword evidence="1" id="KW-0812">Transmembrane</keyword>
<keyword evidence="1" id="KW-1133">Transmembrane helix</keyword>
<gene>
    <name evidence="2" type="ORF">ACFO7U_03665</name>
</gene>
<reference evidence="3" key="1">
    <citation type="journal article" date="2019" name="Int. J. Syst. Evol. Microbiol.">
        <title>The Global Catalogue of Microorganisms (GCM) 10K type strain sequencing project: providing services to taxonomists for standard genome sequencing and annotation.</title>
        <authorList>
            <consortium name="The Broad Institute Genomics Platform"/>
            <consortium name="The Broad Institute Genome Sequencing Center for Infectious Disease"/>
            <person name="Wu L."/>
            <person name="Ma J."/>
        </authorList>
    </citation>
    <scope>NUCLEOTIDE SEQUENCE [LARGE SCALE GENOMIC DNA]</scope>
    <source>
        <strain evidence="3">JCM 11882</strain>
    </source>
</reference>
<comment type="caution">
    <text evidence="2">The sequence shown here is derived from an EMBL/GenBank/DDBJ whole genome shotgun (WGS) entry which is preliminary data.</text>
</comment>
<keyword evidence="1" id="KW-0472">Membrane</keyword>
<evidence type="ECO:0008006" key="4">
    <source>
        <dbReference type="Google" id="ProtNLM"/>
    </source>
</evidence>
<feature type="transmembrane region" description="Helical" evidence="1">
    <location>
        <begin position="34"/>
        <end position="52"/>
    </location>
</feature>
<feature type="transmembrane region" description="Helical" evidence="1">
    <location>
        <begin position="7"/>
        <end position="28"/>
    </location>
</feature>
<protein>
    <recommendedName>
        <fullName evidence="4">DUF2964 family protein</fullName>
    </recommendedName>
</protein>
<dbReference type="Proteomes" id="UP001595836">
    <property type="component" value="Unassembled WGS sequence"/>
</dbReference>
<accession>A0ABV9PND2</accession>
<name>A0ABV9PND2_9ACTN</name>
<dbReference type="RefSeq" id="WP_344988487.1">
    <property type="nucleotide sequence ID" value="NZ_BAABCD010000005.1"/>
</dbReference>